<sequence>MITPATASGEIGQFVELLATVSPANATYQGVIGILVILRKLYMSVVVNSNYWLQEL</sequence>
<dbReference type="KEGG" id="vg:26683965"/>
<dbReference type="Proteomes" id="UP000201337">
    <property type="component" value="Segment"/>
</dbReference>
<organism evidence="1 2">
    <name type="scientific">Salmonella phage 38</name>
    <dbReference type="NCBI Taxonomy" id="1654891"/>
    <lineage>
        <taxon>Viruses</taxon>
        <taxon>Duplodnaviria</taxon>
        <taxon>Heunggongvirae</taxon>
        <taxon>Uroviricota</taxon>
        <taxon>Caudoviricetes</taxon>
        <taxon>Pantevenvirales</taxon>
        <taxon>Ackermannviridae</taxon>
        <taxon>Cvivirinae</taxon>
        <taxon>Kuttervirus</taxon>
        <taxon>Kuttervirus kv38</taxon>
    </lineage>
</organism>
<dbReference type="RefSeq" id="YP_009220999.1">
    <property type="nucleotide sequence ID" value="NC_029042.1"/>
</dbReference>
<dbReference type="EMBL" id="KR296692">
    <property type="protein sequence ID" value="AKJ73857.1"/>
    <property type="molecule type" value="Genomic_DNA"/>
</dbReference>
<dbReference type="GeneID" id="26683965"/>
<keyword evidence="2" id="KW-1185">Reference proteome</keyword>
<accession>A0A0N7CF04</accession>
<evidence type="ECO:0000313" key="2">
    <source>
        <dbReference type="Proteomes" id="UP000201337"/>
    </source>
</evidence>
<name>A0A0N7CF04_9CAUD</name>
<gene>
    <name evidence="1" type="ORF">SP38_255</name>
</gene>
<evidence type="ECO:0000313" key="1">
    <source>
        <dbReference type="EMBL" id="AKJ73857.1"/>
    </source>
</evidence>
<proteinExistence type="predicted"/>
<reference evidence="1 2" key="1">
    <citation type="journal article" date="2016" name="Virus Genes">
        <title>Genomic characterization of Salmonella bacteriophages isolated from India.</title>
        <authorList>
            <person name="Karpe Y.A."/>
            <person name="Kanade G.D."/>
            <person name="Pingale K.D."/>
            <person name="Arankalle V.A."/>
            <person name="Banerjee K."/>
        </authorList>
    </citation>
    <scope>NUCLEOTIDE SEQUENCE [LARGE SCALE GENOMIC DNA]</scope>
</reference>
<protein>
    <submittedName>
        <fullName evidence="1">Tail fiber</fullName>
    </submittedName>
</protein>